<dbReference type="GO" id="GO:0003824">
    <property type="term" value="F:catalytic activity"/>
    <property type="evidence" value="ECO:0007669"/>
    <property type="project" value="InterPro"/>
</dbReference>
<comment type="caution">
    <text evidence="5">The sequence shown here is derived from an EMBL/GenBank/DDBJ whole genome shotgun (WGS) entry which is preliminary data.</text>
</comment>
<name>A0A409VT51_9AGAR</name>
<dbReference type="InterPro" id="IPR036265">
    <property type="entry name" value="HIT-like_sf"/>
</dbReference>
<sequence>MASTSAKVDESCIFCLILQGKIPAHKVYETDKSLAFLDINPVSEGHSLVIPKYHAVKILDLPDEYLADIGPILKKVAKATGTEQFNIIQNNGKMAFQHVDHVHFHVVPKPSPTEGLVVNMEDNWPIKKVEKEELAKTAEKMILALTENDQQ</sequence>
<organism evidence="5 6">
    <name type="scientific">Gymnopilus dilepis</name>
    <dbReference type="NCBI Taxonomy" id="231916"/>
    <lineage>
        <taxon>Eukaryota</taxon>
        <taxon>Fungi</taxon>
        <taxon>Dikarya</taxon>
        <taxon>Basidiomycota</taxon>
        <taxon>Agaricomycotina</taxon>
        <taxon>Agaricomycetes</taxon>
        <taxon>Agaricomycetidae</taxon>
        <taxon>Agaricales</taxon>
        <taxon>Agaricineae</taxon>
        <taxon>Hymenogastraceae</taxon>
        <taxon>Gymnopilus</taxon>
    </lineage>
</organism>
<protein>
    <recommendedName>
        <fullName evidence="4">HIT domain-containing protein</fullName>
    </recommendedName>
</protein>
<reference evidence="5 6" key="1">
    <citation type="journal article" date="2018" name="Evol. Lett.">
        <title>Horizontal gene cluster transfer increased hallucinogenic mushroom diversity.</title>
        <authorList>
            <person name="Reynolds H.T."/>
            <person name="Vijayakumar V."/>
            <person name="Gluck-Thaler E."/>
            <person name="Korotkin H.B."/>
            <person name="Matheny P.B."/>
            <person name="Slot J.C."/>
        </authorList>
    </citation>
    <scope>NUCLEOTIDE SEQUENCE [LARGE SCALE GENOMIC DNA]</scope>
    <source>
        <strain evidence="5 6">SRW20</strain>
    </source>
</reference>
<keyword evidence="6" id="KW-1185">Reference proteome</keyword>
<feature type="active site" description="Tele-AMP-histidine intermediate" evidence="1">
    <location>
        <position position="103"/>
    </location>
</feature>
<dbReference type="PANTHER" id="PTHR46648">
    <property type="entry name" value="HIT FAMILY PROTEIN 1"/>
    <property type="match status" value="1"/>
</dbReference>
<dbReference type="Proteomes" id="UP000284706">
    <property type="component" value="Unassembled WGS sequence"/>
</dbReference>
<dbReference type="STRING" id="231916.A0A409VT51"/>
<proteinExistence type="predicted"/>
<dbReference type="InterPro" id="IPR011146">
    <property type="entry name" value="HIT-like"/>
</dbReference>
<dbReference type="PROSITE" id="PS51084">
    <property type="entry name" value="HIT_2"/>
    <property type="match status" value="1"/>
</dbReference>
<dbReference type="InterPro" id="IPR019808">
    <property type="entry name" value="Histidine_triad_CS"/>
</dbReference>
<dbReference type="PRINTS" id="PR00332">
    <property type="entry name" value="HISTRIAD"/>
</dbReference>
<dbReference type="InterPro" id="IPR001310">
    <property type="entry name" value="Histidine_triad_HIT"/>
</dbReference>
<dbReference type="SUPFAM" id="SSF54197">
    <property type="entry name" value="HIT-like"/>
    <property type="match status" value="1"/>
</dbReference>
<evidence type="ECO:0000259" key="4">
    <source>
        <dbReference type="PROSITE" id="PS51084"/>
    </source>
</evidence>
<gene>
    <name evidence="5" type="ORF">CVT26_002521</name>
</gene>
<dbReference type="GO" id="GO:0009117">
    <property type="term" value="P:nucleotide metabolic process"/>
    <property type="evidence" value="ECO:0007669"/>
    <property type="project" value="TreeGrafter"/>
</dbReference>
<evidence type="ECO:0000313" key="5">
    <source>
        <dbReference type="EMBL" id="PPQ69366.1"/>
    </source>
</evidence>
<dbReference type="Gene3D" id="3.30.428.10">
    <property type="entry name" value="HIT-like"/>
    <property type="match status" value="1"/>
</dbReference>
<feature type="domain" description="HIT" evidence="4">
    <location>
        <begin position="13"/>
        <end position="116"/>
    </location>
</feature>
<dbReference type="EMBL" id="NHYE01005574">
    <property type="protein sequence ID" value="PPQ69366.1"/>
    <property type="molecule type" value="Genomic_DNA"/>
</dbReference>
<dbReference type="PROSITE" id="PS00892">
    <property type="entry name" value="HIT_1"/>
    <property type="match status" value="1"/>
</dbReference>
<dbReference type="AlphaFoldDB" id="A0A409VT51"/>
<evidence type="ECO:0000256" key="2">
    <source>
        <dbReference type="PIRSR" id="PIRSR601310-3"/>
    </source>
</evidence>
<evidence type="ECO:0000256" key="1">
    <source>
        <dbReference type="PIRSR" id="PIRSR601310-1"/>
    </source>
</evidence>
<dbReference type="InParanoid" id="A0A409VT51"/>
<evidence type="ECO:0000313" key="6">
    <source>
        <dbReference type="Proteomes" id="UP000284706"/>
    </source>
</evidence>
<dbReference type="Pfam" id="PF01230">
    <property type="entry name" value="HIT"/>
    <property type="match status" value="1"/>
</dbReference>
<evidence type="ECO:0000256" key="3">
    <source>
        <dbReference type="PROSITE-ProRule" id="PRU00464"/>
    </source>
</evidence>
<dbReference type="PANTHER" id="PTHR46648:SF1">
    <property type="entry name" value="ADENOSINE 5'-MONOPHOSPHORAMIDASE HNT1"/>
    <property type="match status" value="1"/>
</dbReference>
<accession>A0A409VT51</accession>
<dbReference type="OrthoDB" id="672793at2759"/>
<feature type="short sequence motif" description="Histidine triad motif" evidence="2 3">
    <location>
        <begin position="101"/>
        <end position="105"/>
    </location>
</feature>